<sequence length="109" mass="12311">MANCLCIEGNMSIELTTTPEQYAQKAEKLAAFGGLNLLHIKRSVALLLGQIGKEGIFDQYTKHDISHIDEMLKNLDWIIPEQTKKVMSDADWLMIVLAVYFHDMGMLVT</sequence>
<dbReference type="STRING" id="702114.A1355_02840"/>
<gene>
    <name evidence="2" type="ORF">A1355_02840</name>
</gene>
<protein>
    <recommendedName>
        <fullName evidence="1">HD-CE domain-containing protein</fullName>
    </recommendedName>
</protein>
<proteinExistence type="predicted"/>
<name>A0A177NTE4_9GAMM</name>
<comment type="caution">
    <text evidence="2">The sequence shown here is derived from an EMBL/GenBank/DDBJ whole genome shotgun (WGS) entry which is preliminary data.</text>
</comment>
<organism evidence="2 3">
    <name type="scientific">Methylomonas koyamae</name>
    <dbReference type="NCBI Taxonomy" id="702114"/>
    <lineage>
        <taxon>Bacteria</taxon>
        <taxon>Pseudomonadati</taxon>
        <taxon>Pseudomonadota</taxon>
        <taxon>Gammaproteobacteria</taxon>
        <taxon>Methylococcales</taxon>
        <taxon>Methylococcaceae</taxon>
        <taxon>Methylomonas</taxon>
    </lineage>
</organism>
<dbReference type="Pfam" id="PF24391">
    <property type="entry name" value="HD-CE"/>
    <property type="match status" value="1"/>
</dbReference>
<dbReference type="AlphaFoldDB" id="A0A177NTE4"/>
<reference evidence="3" key="1">
    <citation type="submission" date="2016-03" db="EMBL/GenBank/DDBJ databases">
        <authorList>
            <person name="Heylen K."/>
            <person name="De Vos P."/>
            <person name="Vekeman B."/>
        </authorList>
    </citation>
    <scope>NUCLEOTIDE SEQUENCE [LARGE SCALE GENOMIC DNA]</scope>
    <source>
        <strain evidence="3">R-45383</strain>
    </source>
</reference>
<dbReference type="InterPro" id="IPR056471">
    <property type="entry name" value="HD-CE"/>
</dbReference>
<feature type="domain" description="HD-CE" evidence="1">
    <location>
        <begin position="57"/>
        <end position="108"/>
    </location>
</feature>
<accession>A0A177NTE4</accession>
<dbReference type="Proteomes" id="UP000077628">
    <property type="component" value="Unassembled WGS sequence"/>
</dbReference>
<keyword evidence="3" id="KW-1185">Reference proteome</keyword>
<dbReference type="EMBL" id="LUUK01000111">
    <property type="protein sequence ID" value="OAI21112.1"/>
    <property type="molecule type" value="Genomic_DNA"/>
</dbReference>
<evidence type="ECO:0000313" key="3">
    <source>
        <dbReference type="Proteomes" id="UP000077628"/>
    </source>
</evidence>
<evidence type="ECO:0000313" key="2">
    <source>
        <dbReference type="EMBL" id="OAI21112.1"/>
    </source>
</evidence>
<evidence type="ECO:0000259" key="1">
    <source>
        <dbReference type="Pfam" id="PF24391"/>
    </source>
</evidence>